<evidence type="ECO:0000313" key="2">
    <source>
        <dbReference type="Proteomes" id="UP000668358"/>
    </source>
</evidence>
<comment type="caution">
    <text evidence="1">The sequence shown here is derived from an EMBL/GenBank/DDBJ whole genome shotgun (WGS) entry which is preliminary data.</text>
</comment>
<dbReference type="EMBL" id="JAENRE010000012">
    <property type="protein sequence ID" value="MBO3417956.1"/>
    <property type="molecule type" value="Genomic_DNA"/>
</dbReference>
<dbReference type="AlphaFoldDB" id="A0ABD4PRX6"/>
<name>A0ABD4PRX6_CLOPF</name>
<dbReference type="Proteomes" id="UP000668358">
    <property type="component" value="Unassembled WGS sequence"/>
</dbReference>
<dbReference type="RefSeq" id="WP_208345704.1">
    <property type="nucleotide sequence ID" value="NZ_JAENRE010000012.1"/>
</dbReference>
<reference evidence="1 2" key="1">
    <citation type="submission" date="2020-12" db="EMBL/GenBank/DDBJ databases">
        <title>Comparative genomics of Clostridium perfringens reveals patterns of host-associated phylogenetic clades and virulence factors.</title>
        <authorList>
            <person name="Smith A.H."/>
            <person name="Geier R."/>
        </authorList>
    </citation>
    <scope>NUCLEOTIDE SEQUENCE [LARGE SCALE GENOMIC DNA]</scope>
    <source>
        <strain evidence="1 2">CHD15829P</strain>
    </source>
</reference>
<protein>
    <submittedName>
        <fullName evidence="1">Uncharacterized protein</fullName>
    </submittedName>
</protein>
<gene>
    <name evidence="1" type="ORF">JJB78_15870</name>
</gene>
<organism evidence="1 2">
    <name type="scientific">Clostridium perfringens</name>
    <dbReference type="NCBI Taxonomy" id="1502"/>
    <lineage>
        <taxon>Bacteria</taxon>
        <taxon>Bacillati</taxon>
        <taxon>Bacillota</taxon>
        <taxon>Clostridia</taxon>
        <taxon>Eubacteriales</taxon>
        <taxon>Clostridiaceae</taxon>
        <taxon>Clostridium</taxon>
    </lineage>
</organism>
<sequence length="169" mass="19787">MLGYIQALIDMHKERYEKATGVFKNFEEASITELENLKKFYLGENREKESKTNDFRMKLETEVLTRTSEGKVRKFYSIKAGEYLISVQASKFHECIPQATLINIGMYKSMAVSILDEDSRVINLEEDSFFDEWENREAFLVKYDGETGKFIPIEVIQSLFDYIEEKSND</sequence>
<proteinExistence type="predicted"/>
<evidence type="ECO:0000313" key="1">
    <source>
        <dbReference type="EMBL" id="MBO3417956.1"/>
    </source>
</evidence>
<accession>A0ABD4PRX6</accession>